<dbReference type="GO" id="GO:0016740">
    <property type="term" value="F:transferase activity"/>
    <property type="evidence" value="ECO:0007669"/>
    <property type="project" value="UniProtKB-KW"/>
</dbReference>
<keyword evidence="2" id="KW-0808">Transferase</keyword>
<dbReference type="SUPFAM" id="SSF53448">
    <property type="entry name" value="Nucleotide-diphospho-sugar transferases"/>
    <property type="match status" value="1"/>
</dbReference>
<feature type="non-terminal residue" evidence="2">
    <location>
        <position position="1"/>
    </location>
</feature>
<organism evidence="2">
    <name type="scientific">human gut metagenome</name>
    <dbReference type="NCBI Taxonomy" id="408170"/>
    <lineage>
        <taxon>unclassified sequences</taxon>
        <taxon>metagenomes</taxon>
        <taxon>organismal metagenomes</taxon>
    </lineage>
</organism>
<protein>
    <submittedName>
        <fullName evidence="2">Teichuronic acid biosynthesis glycosyltransferase TuaG</fullName>
    </submittedName>
</protein>
<accession>K1SYY2</accession>
<proteinExistence type="predicted"/>
<evidence type="ECO:0000313" key="2">
    <source>
        <dbReference type="EMBL" id="EKC52516.1"/>
    </source>
</evidence>
<dbReference type="AlphaFoldDB" id="K1SYY2"/>
<dbReference type="Pfam" id="PF00535">
    <property type="entry name" value="Glycos_transf_2"/>
    <property type="match status" value="1"/>
</dbReference>
<name>K1SYY2_9ZZZZ</name>
<feature type="domain" description="Glycosyltransferase 2-like" evidence="1">
    <location>
        <begin position="1"/>
        <end position="71"/>
    </location>
</feature>
<dbReference type="EMBL" id="AJWZ01009012">
    <property type="protein sequence ID" value="EKC52516.1"/>
    <property type="molecule type" value="Genomic_DNA"/>
</dbReference>
<sequence length="173" mass="19997">GVNEAKGRYLAYLDADDLWTPDKLEKELAFLKEKQAAFVFTGYEFADENGKGTGKIVRVPATITYKEALKNTTIFTSTVMFDMEQLSKEQLQMPQIKSEDTALWWRILREGYVACGLDQNLVKYRRAGKSLSSNKLEALRRIWNLYRKAEGMSVPKSAWHFCFWAVRAVKRRV</sequence>
<dbReference type="Gene3D" id="3.90.550.10">
    <property type="entry name" value="Spore Coat Polysaccharide Biosynthesis Protein SpsA, Chain A"/>
    <property type="match status" value="1"/>
</dbReference>
<dbReference type="InterPro" id="IPR001173">
    <property type="entry name" value="Glyco_trans_2-like"/>
</dbReference>
<evidence type="ECO:0000259" key="1">
    <source>
        <dbReference type="Pfam" id="PF00535"/>
    </source>
</evidence>
<reference evidence="2" key="1">
    <citation type="journal article" date="2013" name="Environ. Microbiol.">
        <title>Microbiota from the distal guts of lean and obese adolescents exhibit partial functional redundancy besides clear differences in community structure.</title>
        <authorList>
            <person name="Ferrer M."/>
            <person name="Ruiz A."/>
            <person name="Lanza F."/>
            <person name="Haange S.B."/>
            <person name="Oberbach A."/>
            <person name="Till H."/>
            <person name="Bargiela R."/>
            <person name="Campoy C."/>
            <person name="Segura M.T."/>
            <person name="Richter M."/>
            <person name="von Bergen M."/>
            <person name="Seifert J."/>
            <person name="Suarez A."/>
        </authorList>
    </citation>
    <scope>NUCLEOTIDE SEQUENCE</scope>
</reference>
<dbReference type="InterPro" id="IPR029044">
    <property type="entry name" value="Nucleotide-diphossugar_trans"/>
</dbReference>
<comment type="caution">
    <text evidence="2">The sequence shown here is derived from an EMBL/GenBank/DDBJ whole genome shotgun (WGS) entry which is preliminary data.</text>
</comment>
<gene>
    <name evidence="2" type="ORF">OBE_13049</name>
</gene>